<dbReference type="EMBL" id="JBHRSP010000017">
    <property type="protein sequence ID" value="MFC3073688.1"/>
    <property type="molecule type" value="Genomic_DNA"/>
</dbReference>
<dbReference type="Gene3D" id="3.90.550.10">
    <property type="entry name" value="Spore Coat Polysaccharide Biosynthesis Protein SpsA, Chain A"/>
    <property type="match status" value="1"/>
</dbReference>
<protein>
    <submittedName>
        <fullName evidence="4">Glycosyltransferase family 2 protein</fullName>
    </submittedName>
</protein>
<accession>A0ABV7DHD5</accession>
<dbReference type="SUPFAM" id="SSF53448">
    <property type="entry name" value="Nucleotide-diphospho-sugar transferases"/>
    <property type="match status" value="1"/>
</dbReference>
<proteinExistence type="predicted"/>
<evidence type="ECO:0000313" key="4">
    <source>
        <dbReference type="EMBL" id="MFC3073688.1"/>
    </source>
</evidence>
<keyword evidence="1" id="KW-0328">Glycosyltransferase</keyword>
<reference evidence="5" key="1">
    <citation type="journal article" date="2019" name="Int. J. Syst. Evol. Microbiol.">
        <title>The Global Catalogue of Microorganisms (GCM) 10K type strain sequencing project: providing services to taxonomists for standard genome sequencing and annotation.</title>
        <authorList>
            <consortium name="The Broad Institute Genomics Platform"/>
            <consortium name="The Broad Institute Genome Sequencing Center for Infectious Disease"/>
            <person name="Wu L."/>
            <person name="Ma J."/>
        </authorList>
    </citation>
    <scope>NUCLEOTIDE SEQUENCE [LARGE SCALE GENOMIC DNA]</scope>
    <source>
        <strain evidence="5">KCTC 52677</strain>
    </source>
</reference>
<dbReference type="RefSeq" id="WP_257313609.1">
    <property type="nucleotide sequence ID" value="NZ_JANFDG010000004.1"/>
</dbReference>
<name>A0ABV7DHD5_9HYPH</name>
<dbReference type="Pfam" id="PF00535">
    <property type="entry name" value="Glycos_transf_2"/>
    <property type="match status" value="1"/>
</dbReference>
<dbReference type="PANTHER" id="PTHR22916:SF51">
    <property type="entry name" value="GLYCOSYLTRANSFERASE EPSH-RELATED"/>
    <property type="match status" value="1"/>
</dbReference>
<organism evidence="4 5">
    <name type="scientific">Shinella pollutisoli</name>
    <dbReference type="NCBI Taxonomy" id="2250594"/>
    <lineage>
        <taxon>Bacteria</taxon>
        <taxon>Pseudomonadati</taxon>
        <taxon>Pseudomonadota</taxon>
        <taxon>Alphaproteobacteria</taxon>
        <taxon>Hyphomicrobiales</taxon>
        <taxon>Rhizobiaceae</taxon>
        <taxon>Shinella</taxon>
    </lineage>
</organism>
<evidence type="ECO:0000256" key="2">
    <source>
        <dbReference type="ARBA" id="ARBA00022679"/>
    </source>
</evidence>
<evidence type="ECO:0000259" key="3">
    <source>
        <dbReference type="Pfam" id="PF00535"/>
    </source>
</evidence>
<feature type="domain" description="Glycosyltransferase 2-like" evidence="3">
    <location>
        <begin position="6"/>
        <end position="138"/>
    </location>
</feature>
<keyword evidence="5" id="KW-1185">Reference proteome</keyword>
<evidence type="ECO:0000313" key="5">
    <source>
        <dbReference type="Proteomes" id="UP001595377"/>
    </source>
</evidence>
<dbReference type="Proteomes" id="UP001595377">
    <property type="component" value="Unassembled WGS sequence"/>
</dbReference>
<evidence type="ECO:0000256" key="1">
    <source>
        <dbReference type="ARBA" id="ARBA00022676"/>
    </source>
</evidence>
<dbReference type="CDD" id="cd00761">
    <property type="entry name" value="Glyco_tranf_GTA_type"/>
    <property type="match status" value="1"/>
</dbReference>
<sequence>MSYLLSLIVPVFNGSDYIARAVENLSRIHAISNRIEIIVVDDGSTDGTDDIVRKTMPQTERFKLIVEPKNDGPGTARNTGIRNATGEYIWCVDADDIVRHEKIEAILSSLDRDHADVMVAGSRAIGSTPDSPERFSVISNGPRNSLLSGEDYYEKNYIQCFFWKFIIKREILIENKIMFAEKLFMEDVEILPRIMMFTKRLLISDIVAYDYILRPSSLTASMNPTVSTFRMTSMLNVREQLARTRQHPRCGRRIAAAIDARIRLLDAAIMQAYACHPLEAGMVRPVLARMKDAGLFPFRHVNRAGGMATVARYGLMAAINLSPIRLRRLIQWFYVRYYASLIRRAA</sequence>
<keyword evidence="2" id="KW-0808">Transferase</keyword>
<comment type="caution">
    <text evidence="4">The sequence shown here is derived from an EMBL/GenBank/DDBJ whole genome shotgun (WGS) entry which is preliminary data.</text>
</comment>
<dbReference type="PANTHER" id="PTHR22916">
    <property type="entry name" value="GLYCOSYLTRANSFERASE"/>
    <property type="match status" value="1"/>
</dbReference>
<gene>
    <name evidence="4" type="ORF">ACFOHH_11305</name>
</gene>
<dbReference type="InterPro" id="IPR029044">
    <property type="entry name" value="Nucleotide-diphossugar_trans"/>
</dbReference>
<dbReference type="InterPro" id="IPR001173">
    <property type="entry name" value="Glyco_trans_2-like"/>
</dbReference>